<protein>
    <recommendedName>
        <fullName evidence="3">Alpha/beta hydrolase fold-3 domain-containing protein</fullName>
    </recommendedName>
</protein>
<dbReference type="Proteomes" id="UP001147752">
    <property type="component" value="Unassembled WGS sequence"/>
</dbReference>
<dbReference type="GO" id="GO:0072330">
    <property type="term" value="P:monocarboxylic acid biosynthetic process"/>
    <property type="evidence" value="ECO:0007669"/>
    <property type="project" value="UniProtKB-ARBA"/>
</dbReference>
<dbReference type="PANTHER" id="PTHR48081">
    <property type="entry name" value="AB HYDROLASE SUPERFAMILY PROTEIN C4A8.06C"/>
    <property type="match status" value="1"/>
</dbReference>
<dbReference type="RefSeq" id="XP_056576330.1">
    <property type="nucleotide sequence ID" value="XM_056727758.1"/>
</dbReference>
<keyword evidence="1" id="KW-0378">Hydrolase</keyword>
<dbReference type="Pfam" id="PF07859">
    <property type="entry name" value="Abhydrolase_3"/>
    <property type="match status" value="1"/>
</dbReference>
<dbReference type="Gene3D" id="3.40.50.1820">
    <property type="entry name" value="alpha/beta hydrolase"/>
    <property type="match status" value="1"/>
</dbReference>
<evidence type="ECO:0000313" key="5">
    <source>
        <dbReference type="Proteomes" id="UP001147752"/>
    </source>
</evidence>
<feature type="region of interest" description="Disordered" evidence="2">
    <location>
        <begin position="1"/>
        <end position="28"/>
    </location>
</feature>
<dbReference type="InterPro" id="IPR029058">
    <property type="entry name" value="AB_hydrolase_fold"/>
</dbReference>
<dbReference type="OrthoDB" id="433474at2759"/>
<reference evidence="4" key="2">
    <citation type="journal article" date="2023" name="IMA Fungus">
        <title>Comparative genomic study of the Penicillium genus elucidates a diverse pangenome and 15 lateral gene transfer events.</title>
        <authorList>
            <person name="Petersen C."/>
            <person name="Sorensen T."/>
            <person name="Nielsen M.R."/>
            <person name="Sondergaard T.E."/>
            <person name="Sorensen J.L."/>
            <person name="Fitzpatrick D.A."/>
            <person name="Frisvad J.C."/>
            <person name="Nielsen K.L."/>
        </authorList>
    </citation>
    <scope>NUCLEOTIDE SEQUENCE</scope>
    <source>
        <strain evidence="4">IBT 3081</strain>
    </source>
</reference>
<sequence>MSTSTLYTNPAVHAGAANSHSKLPRPPFDPALEHVRTAIPSESFQTLNTIRGHPYSFSLDSVLSRFPHLSHKEYTIPTPDPNYGQDDTITLSVFTPKSHTTPLPAIYNIHGGGQIAGDRFTGLEFVIAWYTENDTEVPLPAVHISVEYRLAPEHPAPAALHDCYNGLTWVAEHAEILNIDASKILVQGVSGGGPLAAACAIKARNHGSPALRGQLLSTPMLDYSGESVSARQFEDQGPWNGRTDRLAWGFVLGLEQPNSAEGEVATLGSRIKEKGDSVSELISPTEATDLAGVVPAFIDVGEAEVFRDGAVQYASLLWESGVSAELHVWPGAWHGFDMFAPDVPVSKAAVAAKKSWLRRILSE</sequence>
<accession>A0A9W9RL13</accession>
<dbReference type="PANTHER" id="PTHR48081:SF8">
    <property type="entry name" value="ALPHA_BETA HYDROLASE FOLD-3 DOMAIN-CONTAINING PROTEIN-RELATED"/>
    <property type="match status" value="1"/>
</dbReference>
<reference evidence="4" key="1">
    <citation type="submission" date="2022-12" db="EMBL/GenBank/DDBJ databases">
        <authorList>
            <person name="Petersen C."/>
        </authorList>
    </citation>
    <scope>NUCLEOTIDE SEQUENCE</scope>
    <source>
        <strain evidence="4">IBT 3081</strain>
    </source>
</reference>
<name>A0A9W9RL13_9EURO</name>
<dbReference type="GO" id="GO:0017000">
    <property type="term" value="P:antibiotic biosynthetic process"/>
    <property type="evidence" value="ECO:0007669"/>
    <property type="project" value="UniProtKB-ARBA"/>
</dbReference>
<dbReference type="SUPFAM" id="SSF53474">
    <property type="entry name" value="alpha/beta-Hydrolases"/>
    <property type="match status" value="1"/>
</dbReference>
<keyword evidence="5" id="KW-1185">Reference proteome</keyword>
<gene>
    <name evidence="4" type="ORF">N7517_010035</name>
</gene>
<dbReference type="EMBL" id="JAPZBT010000004">
    <property type="protein sequence ID" value="KAJ5360844.1"/>
    <property type="molecule type" value="Genomic_DNA"/>
</dbReference>
<dbReference type="GO" id="GO:0016787">
    <property type="term" value="F:hydrolase activity"/>
    <property type="evidence" value="ECO:0007669"/>
    <property type="project" value="UniProtKB-KW"/>
</dbReference>
<evidence type="ECO:0000313" key="4">
    <source>
        <dbReference type="EMBL" id="KAJ5360844.1"/>
    </source>
</evidence>
<evidence type="ECO:0000256" key="1">
    <source>
        <dbReference type="ARBA" id="ARBA00022801"/>
    </source>
</evidence>
<dbReference type="AlphaFoldDB" id="A0A9W9RL13"/>
<comment type="caution">
    <text evidence="4">The sequence shown here is derived from an EMBL/GenBank/DDBJ whole genome shotgun (WGS) entry which is preliminary data.</text>
</comment>
<proteinExistence type="predicted"/>
<dbReference type="GeneID" id="81466941"/>
<evidence type="ECO:0000259" key="3">
    <source>
        <dbReference type="Pfam" id="PF07859"/>
    </source>
</evidence>
<dbReference type="InterPro" id="IPR050300">
    <property type="entry name" value="GDXG_lipolytic_enzyme"/>
</dbReference>
<feature type="domain" description="Alpha/beta hydrolase fold-3" evidence="3">
    <location>
        <begin position="108"/>
        <end position="337"/>
    </location>
</feature>
<organism evidence="4 5">
    <name type="scientific">Penicillium concentricum</name>
    <dbReference type="NCBI Taxonomy" id="293559"/>
    <lineage>
        <taxon>Eukaryota</taxon>
        <taxon>Fungi</taxon>
        <taxon>Dikarya</taxon>
        <taxon>Ascomycota</taxon>
        <taxon>Pezizomycotina</taxon>
        <taxon>Eurotiomycetes</taxon>
        <taxon>Eurotiomycetidae</taxon>
        <taxon>Eurotiales</taxon>
        <taxon>Aspergillaceae</taxon>
        <taxon>Penicillium</taxon>
    </lineage>
</organism>
<evidence type="ECO:0000256" key="2">
    <source>
        <dbReference type="SAM" id="MobiDB-lite"/>
    </source>
</evidence>
<dbReference type="InterPro" id="IPR013094">
    <property type="entry name" value="AB_hydrolase_3"/>
</dbReference>